<dbReference type="NCBIfam" id="TIGR02209">
    <property type="entry name" value="ftsL_broad"/>
    <property type="match status" value="1"/>
</dbReference>
<evidence type="ECO:0000256" key="8">
    <source>
        <dbReference type="HAMAP-Rule" id="MF_00910"/>
    </source>
</evidence>
<feature type="signal peptide" evidence="10">
    <location>
        <begin position="1"/>
        <end position="18"/>
    </location>
</feature>
<dbReference type="Proteomes" id="UP001621964">
    <property type="component" value="Unassembled WGS sequence"/>
</dbReference>
<comment type="subunit">
    <text evidence="8">Part of a complex composed of FtsB, FtsL and FtsQ.</text>
</comment>
<protein>
    <recommendedName>
        <fullName evidence="8 9">Cell division protein FtsL</fullName>
    </recommendedName>
</protein>
<keyword evidence="10" id="KW-0732">Signal</keyword>
<dbReference type="EMBL" id="JBJGEB010000001">
    <property type="protein sequence ID" value="MFK7641150.1"/>
    <property type="molecule type" value="Genomic_DNA"/>
</dbReference>
<name>A0ABW8Q1R8_9NEIS</name>
<dbReference type="InterPro" id="IPR011922">
    <property type="entry name" value="Cell_div_FtsL"/>
</dbReference>
<evidence type="ECO:0000256" key="9">
    <source>
        <dbReference type="NCBIfam" id="TIGR02209"/>
    </source>
</evidence>
<accession>A0ABW8Q1R8</accession>
<comment type="function">
    <text evidence="8">Essential cell division protein. May link together the upstream cell division proteins, which are predominantly cytoplasmic, with the downstream cell division proteins, which are predominantly periplasmic.</text>
</comment>
<comment type="caution">
    <text evidence="11">The sequence shown here is derived from an EMBL/GenBank/DDBJ whole genome shotgun (WGS) entry which is preliminary data.</text>
</comment>
<evidence type="ECO:0000256" key="5">
    <source>
        <dbReference type="ARBA" id="ARBA00022989"/>
    </source>
</evidence>
<keyword evidence="4 8" id="KW-0812">Transmembrane</keyword>
<gene>
    <name evidence="8 11" type="primary">ftsL</name>
    <name evidence="11" type="ORF">ACI43T_01350</name>
</gene>
<evidence type="ECO:0000256" key="3">
    <source>
        <dbReference type="ARBA" id="ARBA00022618"/>
    </source>
</evidence>
<proteinExistence type="inferred from homology"/>
<evidence type="ECO:0000256" key="6">
    <source>
        <dbReference type="ARBA" id="ARBA00023136"/>
    </source>
</evidence>
<evidence type="ECO:0000256" key="7">
    <source>
        <dbReference type="ARBA" id="ARBA00023306"/>
    </source>
</evidence>
<evidence type="ECO:0000256" key="4">
    <source>
        <dbReference type="ARBA" id="ARBA00022692"/>
    </source>
</evidence>
<comment type="similarity">
    <text evidence="8">Belongs to the FtsL family.</text>
</comment>
<dbReference type="Pfam" id="PF04999">
    <property type="entry name" value="FtsL"/>
    <property type="match status" value="1"/>
</dbReference>
<feature type="chain" id="PRO_5046599226" description="Cell division protein FtsL" evidence="10">
    <location>
        <begin position="19"/>
        <end position="87"/>
    </location>
</feature>
<keyword evidence="12" id="KW-1185">Reference proteome</keyword>
<keyword evidence="7 8" id="KW-0131">Cell cycle</keyword>
<dbReference type="RefSeq" id="WP_293278364.1">
    <property type="nucleotide sequence ID" value="NZ_CAUJQB010000011.1"/>
</dbReference>
<evidence type="ECO:0000313" key="11">
    <source>
        <dbReference type="EMBL" id="MFK7641150.1"/>
    </source>
</evidence>
<evidence type="ECO:0000256" key="1">
    <source>
        <dbReference type="ARBA" id="ARBA00004401"/>
    </source>
</evidence>
<dbReference type="HAMAP" id="MF_00910">
    <property type="entry name" value="FtsL"/>
    <property type="match status" value="1"/>
</dbReference>
<keyword evidence="3 8" id="KW-0132">Cell division</keyword>
<dbReference type="GO" id="GO:0051301">
    <property type="term" value="P:cell division"/>
    <property type="evidence" value="ECO:0007669"/>
    <property type="project" value="UniProtKB-KW"/>
</dbReference>
<sequence>MNKLNVILLVAASASGFAVVTVQDQARRNYMVLDKAQKQEIKLEQDYARLKLGQAKLSNHKLIKVAAEKQRLQPPSAHNTVMVEHGK</sequence>
<evidence type="ECO:0000313" key="12">
    <source>
        <dbReference type="Proteomes" id="UP001621964"/>
    </source>
</evidence>
<evidence type="ECO:0000256" key="10">
    <source>
        <dbReference type="SAM" id="SignalP"/>
    </source>
</evidence>
<keyword evidence="2 8" id="KW-1003">Cell membrane</keyword>
<organism evidence="11 12">
    <name type="scientific">Neisseria oralis</name>
    <dbReference type="NCBI Taxonomy" id="1107316"/>
    <lineage>
        <taxon>Bacteria</taxon>
        <taxon>Pseudomonadati</taxon>
        <taxon>Pseudomonadota</taxon>
        <taxon>Betaproteobacteria</taxon>
        <taxon>Neisseriales</taxon>
        <taxon>Neisseriaceae</taxon>
        <taxon>Neisseria</taxon>
    </lineage>
</organism>
<evidence type="ECO:0000256" key="2">
    <source>
        <dbReference type="ARBA" id="ARBA00022475"/>
    </source>
</evidence>
<keyword evidence="8" id="KW-0997">Cell inner membrane</keyword>
<keyword evidence="6 8" id="KW-0472">Membrane</keyword>
<keyword evidence="5 8" id="KW-1133">Transmembrane helix</keyword>
<comment type="subcellular location">
    <subcellularLocation>
        <location evidence="8">Cell inner membrane</location>
        <topology evidence="8">Single-pass type II membrane protein</topology>
    </subcellularLocation>
    <subcellularLocation>
        <location evidence="1">Cell membrane</location>
        <topology evidence="1">Single-pass type II membrane protein</topology>
    </subcellularLocation>
    <text evidence="8">Localizes to the division septum where it forms a ring structure.</text>
</comment>
<reference evidence="11 12" key="1">
    <citation type="submission" date="2024-11" db="EMBL/GenBank/DDBJ databases">
        <authorList>
            <person name="Mikucki A.G."/>
            <person name="Kahler C.M."/>
        </authorList>
    </citation>
    <scope>NUCLEOTIDE SEQUENCE [LARGE SCALE GENOMIC DNA]</scope>
    <source>
        <strain evidence="11 12">EXNM717</strain>
    </source>
</reference>